<dbReference type="RefSeq" id="WP_345767083.1">
    <property type="nucleotide sequence ID" value="NZ_CP154834.1"/>
</dbReference>
<evidence type="ECO:0000313" key="3">
    <source>
        <dbReference type="Proteomes" id="UP001463665"/>
    </source>
</evidence>
<proteinExistence type="predicted"/>
<evidence type="ECO:0000313" key="2">
    <source>
        <dbReference type="EMBL" id="XAO75347.1"/>
    </source>
</evidence>
<evidence type="ECO:0000256" key="1">
    <source>
        <dbReference type="SAM" id="Phobius"/>
    </source>
</evidence>
<reference evidence="2 3" key="1">
    <citation type="submission" date="2024-04" db="EMBL/GenBank/DDBJ databases">
        <title>Genome sequencing and assembly of rice foliar adapted Chryseobacterium endophyticum OsEnb-ALM-A6.</title>
        <authorList>
            <person name="Kumar S."/>
            <person name="Javed M."/>
            <person name="Chouhan V."/>
            <person name="Charishma K."/>
            <person name="Patel A."/>
            <person name="Kumar M."/>
            <person name="Sahu K.P."/>
            <person name="Kumar A."/>
        </authorList>
    </citation>
    <scope>NUCLEOTIDE SEQUENCE [LARGE SCALE GENOMIC DNA]</scope>
    <source>
        <strain evidence="2 3">OsEnb-ALM-A6</strain>
    </source>
</reference>
<name>A0AAU6WQS9_9FLAO</name>
<keyword evidence="1" id="KW-0812">Transmembrane</keyword>
<keyword evidence="1" id="KW-0472">Membrane</keyword>
<feature type="transmembrane region" description="Helical" evidence="1">
    <location>
        <begin position="16"/>
        <end position="37"/>
    </location>
</feature>
<accession>A0AAU6WQS9</accession>
<feature type="transmembrane region" description="Helical" evidence="1">
    <location>
        <begin position="87"/>
        <end position="106"/>
    </location>
</feature>
<keyword evidence="3" id="KW-1185">Reference proteome</keyword>
<keyword evidence="1" id="KW-1133">Transmembrane helix</keyword>
<organism evidence="2 3">
    <name type="scientific">Chryseobacterium endophyticum</name>
    <dbReference type="NCBI Taxonomy" id="1854762"/>
    <lineage>
        <taxon>Bacteria</taxon>
        <taxon>Pseudomonadati</taxon>
        <taxon>Bacteroidota</taxon>
        <taxon>Flavobacteriia</taxon>
        <taxon>Flavobacteriales</taxon>
        <taxon>Weeksellaceae</taxon>
        <taxon>Chryseobacterium group</taxon>
        <taxon>Chryseobacterium</taxon>
    </lineage>
</organism>
<feature type="transmembrane region" description="Helical" evidence="1">
    <location>
        <begin position="49"/>
        <end position="67"/>
    </location>
</feature>
<dbReference type="Proteomes" id="UP001463665">
    <property type="component" value="Chromosome"/>
</dbReference>
<gene>
    <name evidence="2" type="ORF">AAFP95_05200</name>
</gene>
<dbReference type="EMBL" id="CP154834">
    <property type="protein sequence ID" value="XAO75347.1"/>
    <property type="molecule type" value="Genomic_DNA"/>
</dbReference>
<protein>
    <submittedName>
        <fullName evidence="2">Uncharacterized protein</fullName>
    </submittedName>
</protein>
<dbReference type="AlphaFoldDB" id="A0AAU6WQS9"/>
<sequence>MFFFTRFTDYDFDKKIGITLLSFYIIHSLLWFYQKIIFFNEYRITDDPAFWISTALLMWSCFFVFRVTPMFYFAKEDKEFLDFLRDGQNIINIIMYAMFYISLLKYEKLNNESR</sequence>